<evidence type="ECO:0000313" key="1">
    <source>
        <dbReference type="EMBL" id="KAF3291044.1"/>
    </source>
</evidence>
<dbReference type="Proteomes" id="UP000474640">
    <property type="component" value="Unassembled WGS sequence"/>
</dbReference>
<accession>A0A7C8RQZ0</accession>
<organism evidence="1 2">
    <name type="scientific">Orbilia oligospora</name>
    <name type="common">Nematode-trapping fungus</name>
    <name type="synonym">Arthrobotrys oligospora</name>
    <dbReference type="NCBI Taxonomy" id="2813651"/>
    <lineage>
        <taxon>Eukaryota</taxon>
        <taxon>Fungi</taxon>
        <taxon>Dikarya</taxon>
        <taxon>Ascomycota</taxon>
        <taxon>Pezizomycotina</taxon>
        <taxon>Orbiliomycetes</taxon>
        <taxon>Orbiliales</taxon>
        <taxon>Orbiliaceae</taxon>
        <taxon>Orbilia</taxon>
    </lineage>
</organism>
<comment type="caution">
    <text evidence="1">The sequence shown here is derived from an EMBL/GenBank/DDBJ whole genome shotgun (WGS) entry which is preliminary data.</text>
</comment>
<protein>
    <submittedName>
        <fullName evidence="1">Uncharacterized protein</fullName>
    </submittedName>
</protein>
<dbReference type="AlphaFoldDB" id="A0A7C8RQZ0"/>
<name>A0A7C8RQZ0_ORBOL</name>
<evidence type="ECO:0000313" key="2">
    <source>
        <dbReference type="Proteomes" id="UP000474640"/>
    </source>
</evidence>
<gene>
    <name evidence="1" type="ORF">TWF970_000294</name>
</gene>
<reference evidence="1 2" key="1">
    <citation type="submission" date="2020-01" db="EMBL/GenBank/DDBJ databases">
        <authorList>
            <person name="Palmer J.M."/>
        </authorList>
    </citation>
    <scope>NUCLEOTIDE SEQUENCE [LARGE SCALE GENOMIC DNA]</scope>
    <source>
        <strain evidence="1 2">TWF970</strain>
    </source>
</reference>
<sequence length="108" mass="11997">MGKILSSRRPTRLYKNFVPNQCAWHRGVRLTGDTSMIRLVDLAQQLPRAILPAPLQCHQDWLHEPVSARPSLATAMLKPSVQKEMLPAKESGDLLAGELQEQVGDPCS</sequence>
<proteinExistence type="predicted"/>
<dbReference type="EMBL" id="JAABOJ010000001">
    <property type="protein sequence ID" value="KAF3291044.1"/>
    <property type="molecule type" value="Genomic_DNA"/>
</dbReference>